<sequence>MASISQSLIIFLGKTHHLIFASLNKHSKNHLLKTGSGGLQNQMMWVELTSTGWDGERGKAKAGEEGAADQLHLRLWFWPRLRAGHTETSTTWRDFSPRHKGGSGGIRNNIQILNPLDPRNEQSLLKQLLQPQTRALLTQERVQRDKMQTLPKESQDTALGFGYSIGRIGNNVCLLAKSFPQ</sequence>
<proteinExistence type="predicted"/>
<organism evidence="1 2">
    <name type="scientific">Diceros bicornis minor</name>
    <name type="common">South-central black rhinoceros</name>
    <dbReference type="NCBI Taxonomy" id="77932"/>
    <lineage>
        <taxon>Eukaryota</taxon>
        <taxon>Metazoa</taxon>
        <taxon>Chordata</taxon>
        <taxon>Craniata</taxon>
        <taxon>Vertebrata</taxon>
        <taxon>Euteleostomi</taxon>
        <taxon>Mammalia</taxon>
        <taxon>Eutheria</taxon>
        <taxon>Laurasiatheria</taxon>
        <taxon>Perissodactyla</taxon>
        <taxon>Rhinocerotidae</taxon>
        <taxon>Diceros</taxon>
    </lineage>
</organism>
<reference evidence="1 2" key="1">
    <citation type="journal article" date="2020" name="Mol. Biol. Evol.">
        <title>Interspecific Gene Flow and the Evolution of Specialization in Black and White Rhinoceros.</title>
        <authorList>
            <person name="Moodley Y."/>
            <person name="Westbury M.V."/>
            <person name="Russo I.M."/>
            <person name="Gopalakrishnan S."/>
            <person name="Rakotoarivelo A."/>
            <person name="Olsen R.A."/>
            <person name="Prost S."/>
            <person name="Tunstall T."/>
            <person name="Ryder O.A."/>
            <person name="Dalen L."/>
            <person name="Bruford M.W."/>
        </authorList>
    </citation>
    <scope>NUCLEOTIDE SEQUENCE [LARGE SCALE GENOMIC DNA]</scope>
    <source>
        <strain evidence="1">SBR-YM</strain>
        <tissue evidence="1">Skin</tissue>
    </source>
</reference>
<name>A0A7J7E9S5_DICBM</name>
<evidence type="ECO:0000313" key="1">
    <source>
        <dbReference type="EMBL" id="KAF5912562.1"/>
    </source>
</evidence>
<protein>
    <submittedName>
        <fullName evidence="1">Uncharacterized protein</fullName>
    </submittedName>
</protein>
<accession>A0A7J7E9S5</accession>
<evidence type="ECO:0000313" key="2">
    <source>
        <dbReference type="Proteomes" id="UP000551758"/>
    </source>
</evidence>
<dbReference type="Proteomes" id="UP000551758">
    <property type="component" value="Unassembled WGS sequence"/>
</dbReference>
<comment type="caution">
    <text evidence="1">The sequence shown here is derived from an EMBL/GenBank/DDBJ whole genome shotgun (WGS) entry which is preliminary data.</text>
</comment>
<feature type="non-terminal residue" evidence="1">
    <location>
        <position position="1"/>
    </location>
</feature>
<gene>
    <name evidence="1" type="ORF">HPG69_004234</name>
</gene>
<dbReference type="EMBL" id="JACDTQ010003814">
    <property type="protein sequence ID" value="KAF5912562.1"/>
    <property type="molecule type" value="Genomic_DNA"/>
</dbReference>
<dbReference type="AlphaFoldDB" id="A0A7J7E9S5"/>
<keyword evidence="2" id="KW-1185">Reference proteome</keyword>